<sequence length="632" mass="72141">MESDQVQMYSISNPEQSTNKENVILRALTTDPNRHKPLAQHTSPSTNPPSQARSTADSTFGQTPTAMYTIDTQFRPIPEKVLPRHTETRLYFISPNNKEPIQSPTSPVNKEDTVKPEEEPVAFLEPHVIAQPVLYSIVGNKSIPAYKNQPVAATTTTSKPTSSPIFYAITGSAQQATIQPMEDIVQAPSPVESKPVILYSIIGNPNTQIQIQEPLKQIQSIQEPPKQIQPPSPSLYSIVGNPNSRVQIQESFKEEQRAREPLKQIQQSSPSLFSIVGGSHVIPKIREPVKESFPITQSSSPSLYSIIGKPTLGQRITEKNRLASQSSTQTVPSKSVESAPVLYTIVMDNHMPSKTYRPSSPKRQPNDMMLYPLIGDPKVPASIKSPRKTEPSQTPQLTKMPILYPLVGKPFSPTRENMQSRSKSPVQRRQPLPKIISNRRRSYDYQTESDVGTTKPKRQERPKDRSIPKSETIFIPNPENERSRRPKQPRSNPRYRSPAQINHRAFAIPQYEGVHLNDYISPYAYYPSKPYRERTTHPSSLPIVTSRRSNHKSRTPMQESHPQAERKHQHDPWKHHSLERYPANSSRQPRLWDHENHNHTDNEDDYTDDTDEYGGRRYYRRYRLRTPWVPVW</sequence>
<dbReference type="Proteomes" id="UP000663832">
    <property type="component" value="Unassembled WGS sequence"/>
</dbReference>
<name>A0A813UFJ7_9BILA</name>
<proteinExistence type="predicted"/>
<organism evidence="2 5">
    <name type="scientific">Adineta steineri</name>
    <dbReference type="NCBI Taxonomy" id="433720"/>
    <lineage>
        <taxon>Eukaryota</taxon>
        <taxon>Metazoa</taxon>
        <taxon>Spiralia</taxon>
        <taxon>Gnathifera</taxon>
        <taxon>Rotifera</taxon>
        <taxon>Eurotatoria</taxon>
        <taxon>Bdelloidea</taxon>
        <taxon>Adinetida</taxon>
        <taxon>Adinetidae</taxon>
        <taxon>Adineta</taxon>
    </lineage>
</organism>
<feature type="compositionally biased region" description="Polar residues" evidence="1">
    <location>
        <begin position="40"/>
        <end position="62"/>
    </location>
</feature>
<evidence type="ECO:0000313" key="2">
    <source>
        <dbReference type="EMBL" id="CAF0825760.1"/>
    </source>
</evidence>
<accession>A0A813UFJ7</accession>
<evidence type="ECO:0000313" key="5">
    <source>
        <dbReference type="Proteomes" id="UP000663877"/>
    </source>
</evidence>
<feature type="compositionally biased region" description="Polar residues" evidence="1">
    <location>
        <begin position="414"/>
        <end position="427"/>
    </location>
</feature>
<evidence type="ECO:0000313" key="4">
    <source>
        <dbReference type="Proteomes" id="UP000663832"/>
    </source>
</evidence>
<feature type="compositionally biased region" description="Basic and acidic residues" evidence="1">
    <location>
        <begin position="457"/>
        <end position="468"/>
    </location>
</feature>
<dbReference type="EMBL" id="CAJNOM010000087">
    <property type="protein sequence ID" value="CAF1018845.1"/>
    <property type="molecule type" value="Genomic_DNA"/>
</dbReference>
<protein>
    <submittedName>
        <fullName evidence="2">Uncharacterized protein</fullName>
    </submittedName>
</protein>
<reference evidence="2" key="1">
    <citation type="submission" date="2021-02" db="EMBL/GenBank/DDBJ databases">
        <authorList>
            <person name="Nowell W R."/>
        </authorList>
    </citation>
    <scope>NUCLEOTIDE SEQUENCE</scope>
</reference>
<dbReference type="EMBL" id="CAJNOI010000018">
    <property type="protein sequence ID" value="CAF0825760.1"/>
    <property type="molecule type" value="Genomic_DNA"/>
</dbReference>
<feature type="compositionally biased region" description="Basic and acidic residues" evidence="1">
    <location>
        <begin position="562"/>
        <end position="579"/>
    </location>
</feature>
<comment type="caution">
    <text evidence="2">The sequence shown here is derived from an EMBL/GenBank/DDBJ whole genome shotgun (WGS) entry which is preliminary data.</text>
</comment>
<feature type="compositionally biased region" description="Polar residues" evidence="1">
    <location>
        <begin position="1"/>
        <end position="21"/>
    </location>
</feature>
<dbReference type="Proteomes" id="UP000663877">
    <property type="component" value="Unassembled WGS sequence"/>
</dbReference>
<dbReference type="AlphaFoldDB" id="A0A813UFJ7"/>
<dbReference type="OrthoDB" id="10006883at2759"/>
<feature type="compositionally biased region" description="Acidic residues" evidence="1">
    <location>
        <begin position="602"/>
        <end position="612"/>
    </location>
</feature>
<keyword evidence="4" id="KW-1185">Reference proteome</keyword>
<evidence type="ECO:0000313" key="3">
    <source>
        <dbReference type="EMBL" id="CAF1018845.1"/>
    </source>
</evidence>
<feature type="region of interest" description="Disordered" evidence="1">
    <location>
        <begin position="531"/>
        <end position="612"/>
    </location>
</feature>
<evidence type="ECO:0000256" key="1">
    <source>
        <dbReference type="SAM" id="MobiDB-lite"/>
    </source>
</evidence>
<gene>
    <name evidence="2" type="ORF">BJG266_LOCUS6517</name>
    <name evidence="3" type="ORF">QVE165_LOCUS15884</name>
</gene>
<feature type="region of interest" description="Disordered" evidence="1">
    <location>
        <begin position="351"/>
        <end position="501"/>
    </location>
</feature>
<feature type="compositionally biased region" description="Basic and acidic residues" evidence="1">
    <location>
        <begin position="590"/>
        <end position="601"/>
    </location>
</feature>
<feature type="compositionally biased region" description="Polar residues" evidence="1">
    <location>
        <begin position="537"/>
        <end position="547"/>
    </location>
</feature>
<feature type="region of interest" description="Disordered" evidence="1">
    <location>
        <begin position="1"/>
        <end position="62"/>
    </location>
</feature>